<name>A0ACC0LLQ8_RHOML</name>
<comment type="caution">
    <text evidence="1">The sequence shown here is derived from an EMBL/GenBank/DDBJ whole genome shotgun (WGS) entry which is preliminary data.</text>
</comment>
<organism evidence="1 2">
    <name type="scientific">Rhododendron molle</name>
    <name type="common">Chinese azalea</name>
    <name type="synonym">Azalea mollis</name>
    <dbReference type="NCBI Taxonomy" id="49168"/>
    <lineage>
        <taxon>Eukaryota</taxon>
        <taxon>Viridiplantae</taxon>
        <taxon>Streptophyta</taxon>
        <taxon>Embryophyta</taxon>
        <taxon>Tracheophyta</taxon>
        <taxon>Spermatophyta</taxon>
        <taxon>Magnoliopsida</taxon>
        <taxon>eudicotyledons</taxon>
        <taxon>Gunneridae</taxon>
        <taxon>Pentapetalae</taxon>
        <taxon>asterids</taxon>
        <taxon>Ericales</taxon>
        <taxon>Ericaceae</taxon>
        <taxon>Ericoideae</taxon>
        <taxon>Rhodoreae</taxon>
        <taxon>Rhododendron</taxon>
    </lineage>
</organism>
<accession>A0ACC0LLQ8</accession>
<reference evidence="1" key="1">
    <citation type="submission" date="2022-02" db="EMBL/GenBank/DDBJ databases">
        <title>Plant Genome Project.</title>
        <authorList>
            <person name="Zhang R.-G."/>
        </authorList>
    </citation>
    <scope>NUCLEOTIDE SEQUENCE</scope>
    <source>
        <strain evidence="1">AT1</strain>
    </source>
</reference>
<sequence length="217" mass="25442">MNNSLQVDGKWMLNSIQLNHNHEIDQENVKYVKCYRSIPPHSMRTIKLNTTAGITSNKIIASCEIEAEGPDNLMWRNKEARNYKDKKRRSKLKEGDAKAMHKYFVRMQKDKGDFFYAMDHDEDYRLHNVIWVDAMSRELYKEFGEVVTFDTTYLVNKHNMPFAPFVGVNHHGQSILFGCGLILREDTASFVWLFETFLSFMFDSHPNTIITDQCRAM</sequence>
<dbReference type="Proteomes" id="UP001062846">
    <property type="component" value="Chromosome 12"/>
</dbReference>
<gene>
    <name evidence="1" type="ORF">RHMOL_Rhmol12G0199000</name>
</gene>
<evidence type="ECO:0000313" key="1">
    <source>
        <dbReference type="EMBL" id="KAI8529093.1"/>
    </source>
</evidence>
<evidence type="ECO:0000313" key="2">
    <source>
        <dbReference type="Proteomes" id="UP001062846"/>
    </source>
</evidence>
<proteinExistence type="predicted"/>
<keyword evidence="2" id="KW-1185">Reference proteome</keyword>
<protein>
    <submittedName>
        <fullName evidence="1">Uncharacterized protein</fullName>
    </submittedName>
</protein>
<dbReference type="EMBL" id="CM046399">
    <property type="protein sequence ID" value="KAI8529093.1"/>
    <property type="molecule type" value="Genomic_DNA"/>
</dbReference>